<comment type="caution">
    <text evidence="1">The sequence shown here is derived from an EMBL/GenBank/DDBJ whole genome shotgun (WGS) entry which is preliminary data.</text>
</comment>
<gene>
    <name evidence="1" type="ORF">NPIL_114941</name>
</gene>
<protein>
    <submittedName>
        <fullName evidence="1">Uncharacterized protein</fullName>
    </submittedName>
</protein>
<keyword evidence="2" id="KW-1185">Reference proteome</keyword>
<reference evidence="1" key="1">
    <citation type="submission" date="2020-08" db="EMBL/GenBank/DDBJ databases">
        <title>Multicomponent nature underlies the extraordinary mechanical properties of spider dragline silk.</title>
        <authorList>
            <person name="Kono N."/>
            <person name="Nakamura H."/>
            <person name="Mori M."/>
            <person name="Yoshida Y."/>
            <person name="Ohtoshi R."/>
            <person name="Malay A.D."/>
            <person name="Moran D.A.P."/>
            <person name="Tomita M."/>
            <person name="Numata K."/>
            <person name="Arakawa K."/>
        </authorList>
    </citation>
    <scope>NUCLEOTIDE SEQUENCE</scope>
</reference>
<evidence type="ECO:0000313" key="1">
    <source>
        <dbReference type="EMBL" id="GFU14462.1"/>
    </source>
</evidence>
<dbReference type="Proteomes" id="UP000887013">
    <property type="component" value="Unassembled WGS sequence"/>
</dbReference>
<proteinExistence type="predicted"/>
<dbReference type="EMBL" id="BMAW01125879">
    <property type="protein sequence ID" value="GFU14462.1"/>
    <property type="molecule type" value="Genomic_DNA"/>
</dbReference>
<organism evidence="1 2">
    <name type="scientific">Nephila pilipes</name>
    <name type="common">Giant wood spider</name>
    <name type="synonym">Nephila maculata</name>
    <dbReference type="NCBI Taxonomy" id="299642"/>
    <lineage>
        <taxon>Eukaryota</taxon>
        <taxon>Metazoa</taxon>
        <taxon>Ecdysozoa</taxon>
        <taxon>Arthropoda</taxon>
        <taxon>Chelicerata</taxon>
        <taxon>Arachnida</taxon>
        <taxon>Araneae</taxon>
        <taxon>Araneomorphae</taxon>
        <taxon>Entelegynae</taxon>
        <taxon>Araneoidea</taxon>
        <taxon>Nephilidae</taxon>
        <taxon>Nephila</taxon>
    </lineage>
</organism>
<accession>A0A8X6Q9R9</accession>
<dbReference type="AlphaFoldDB" id="A0A8X6Q9R9"/>
<name>A0A8X6Q9R9_NEPPI</name>
<evidence type="ECO:0000313" key="2">
    <source>
        <dbReference type="Proteomes" id="UP000887013"/>
    </source>
</evidence>
<sequence>MRRQRGVFHVLPLVITGWQDRGSMSPPLLGDELHFPFIRCPLFLLNDCGVCFSFMRETSQKCIIHYWEVPIGVAASVSKVVNGFAPLWRQSLVLLRPWEDIGVLVSGQRYLMSPPAWHILFQYGKV</sequence>